<dbReference type="EMBL" id="JAQQWM010000002">
    <property type="protein sequence ID" value="KAK8077086.1"/>
    <property type="molecule type" value="Genomic_DNA"/>
</dbReference>
<evidence type="ECO:0000259" key="11">
    <source>
        <dbReference type="PROSITE" id="PS52019"/>
    </source>
</evidence>
<evidence type="ECO:0000256" key="5">
    <source>
        <dbReference type="ARBA" id="ARBA00023002"/>
    </source>
</evidence>
<gene>
    <name evidence="12" type="ORF">PG996_003256</name>
</gene>
<dbReference type="CDD" id="cd02440">
    <property type="entry name" value="AdoMet_MTases"/>
    <property type="match status" value="1"/>
</dbReference>
<dbReference type="SUPFAM" id="SSF53901">
    <property type="entry name" value="Thiolase-like"/>
    <property type="match status" value="1"/>
</dbReference>
<sequence>MGSHGIDWATEPIAIIGMSCKFAGSASSPEKLWAMLSEGKNAWSEIPSSRFNTKGTHHPNHEKISTTHAKGAHFIEEDVGSFDAAFFNFSGETASAIDPQFRLQLESAYEALENAGLPLSRIAGSNTSVFTGIFSHDYHEGLIRDEDQLPRFLPIGTFSAMSSNRLSHFFDLRGASMTVDTGCSTTLVALHQAVQSLRSREADMALVGGANLLLTPDMFKVFGSLGMLSSDGKSYAFDARANGYGRGEGVATLVVKRLSDALACGDPVRALVRETCLNQDGKTETITTPSQTAQEELMHECYRRAGLDPRDTQYFEAHGTGTPTGDPIEARAIGAVFGSRGGEALRIGSVKTNIGHTESASGLASLIKVVLALEKGQIPPSINFESPNPKLALDEWGLAVATDLQDWPATKPNAPRRASVNNFGYGGSNAHVILEGVDTEPRRPGFISNGTSKKEQEEGENQVDAVLMLSARDEKTCQRMVSDVSAYLRRHRTIGNPRRLLRDLAYTLGERRSIFPWVAVNQVRLAGGGLDSVAQDLESPKFTPARTASRRPRIGMVFTGQGAQWHAMGRELLHAYPVFKESLEEAEQALHALGAKWSLLEELQRSAQSTRVNTTGLSIPVCVALQIALVRLLQSWAIVPTAVVSHSSGEIAAAYTAGALTLRQAMAAAYYRAQLAADLPGQNGGMLAVGVGAEEATSYIKRLSSSGGKAVVACINSPQSVTMAGDVGAIDELESICKQESVFARRLRVDIAYHSHHMQPIAERYQGLLQKEFESEGPLEDQAPEVAFSSPVTGGRIASVTQLASPEHWVGSLLQPVRFVEAVTDMVRSGMDESGHGSQNIDALLEVGPHTALAAPLREVLSLAEFEGLDLPYYGCLVRNENAAETMRATAMNLLRQGLSVDMHRINFPRDDDLEVLTDLPSYPWNHSQRHWQESRLNRALRARQHEPHDLLGSLLPGVNPETATWRNILRIAELPWLRDHVVQNNIVYPGAGYVCHAIEAAKQLAGIQGGSNKKQTTGYRLRDVELLAALVVPDDSAGIEVHTALRRVSDRTIGARGWSHFEILSVTPESRWTLHAKGLVIVDHAGSLGVAESPARRTGRPLSSYRRGVDPEDMFSGLRARGIYHGPKFQNTLKIEQDGKEPRSVSLMRIADTAIENDLPRHHVLHPTTLDSVILSSYSALPGVGALDDDAKLPQSIRSLWVSDSISHETGRAFSCHTSLSHAGAQNFEADSLVVDNESHTPVLEMKGLICQSMGRSSGTGGAATAGDGANQGWEQDVCSKIEWAPDLSLRQPQVLGKIKRDLTRPASEVDRELVLRLRRVCIYFCNDALQSLTSEDIAQLEPHLVKFHKWMVDQLALATANKLAPDSATWLSDSPPERERQVALAAEQSVEGEMVCRLGPLLVPMLRGERPPLEVMMEGRLLYRYYADAVRMGPSLAQLAALLRKVVHQQPRARVLEIGGGTGGATRHMLRALGTAHEGGPLASLWHFTDVSSGFFEAARAEFDGEWAGLLRFDRLDIEKDPASQGFELASYDMVVACEVLHATKRMDRTMAHVRSLMKPGATLLLMETTQDQVDIQFTFGLLPGWWLSEEPERQSSPSLTIPFTDRVLKAAGFSGIDLDIRDCESDDMRSISVIMSTAVRTGGKQLQPKKTPKAASSVAIVLSKVAPPPSDGVDALKAKLQSLTGSVVEPSIIVLEDVADPSVYSGKVCIFLGEVMQTILHNMDPAHFRAIQTMANNSQGLLWVTVGGAVECQDPNSSLSHGVLRTLRNESQGRRYVSLDLEALPAPAVGGWAPGSEATIAKVVELSFSRQLAEEHDEDQMEDLSALESEYAERDGVLLIPRLYKDPARSSSFCASRKTKDTGATTINELFLQPDRPLRLEVGTDGLLDTLAFGDHDVDRTAPLPTDAVEIEPRAYGLNFRDVLVAMGQLKERVMGLECSGIITRLGPEAESQGGFRVGDRVMALLLGPFSNRAQISWQGVVAMPDGMTFEDAASLPMVFTTAYVSLHDVARLQPGQSVLIHSAAGGVGQAAIMLAKHILGGVEQIFATVSSQEKRAFLVREYGIPPSHVFSSRDASFASGVMTATGGRGVDVVINSLAGPLLQASFDVVAPFGHLVEIGKKDLEGNSLLDMGTFARAASYTSIDIMTLLRHRGANVHRILTEVARLLREGILAPARPVTAYPIGDAAKAFRLLQTGKHTGKVVLATGPEETVQVQPRATPTARLRADASYLLVGGVGGLGRSIAHWLASRGAKNLIIISRSAGNTEKTGGFVDELRQAGCRVAAISCNVSAAGDLAKALRGCETQGLPPVRGVINGAMVLQDSVFEQMTLEDWRACIQPKVHGTWNLHVQWSQPNTLDFFVMLSSFSGILGIVSQANYAAGSAYQDAMAHWRQSRGLPGVSLDLGAVKGVGYVAETAGVAERMRKAGETLMLEETTVLRALESAILEPLGRPQLLLGLNTGPGPQWDPRGQSQMARDARYLPLQYNDTRVKGTGTTTTGEAGVATLAGQLAEASSREDATRLLGEVVAAKLASIFMIPIGEIDLTQPPAQYGIDSLVAVELRNMLALQAGAEVSIFTIMQSLTLAALVTEVVVKSKYIQGL</sequence>
<dbReference type="Pfam" id="PF00550">
    <property type="entry name" value="PP-binding"/>
    <property type="match status" value="1"/>
</dbReference>
<evidence type="ECO:0000313" key="13">
    <source>
        <dbReference type="Proteomes" id="UP001446871"/>
    </source>
</evidence>
<dbReference type="CDD" id="cd00833">
    <property type="entry name" value="PKS"/>
    <property type="match status" value="1"/>
</dbReference>
<dbReference type="InterPro" id="IPR049551">
    <property type="entry name" value="PKS_DH_C"/>
</dbReference>
<feature type="region of interest" description="N-terminal hotdog fold" evidence="8">
    <location>
        <begin position="949"/>
        <end position="1088"/>
    </location>
</feature>
<dbReference type="InterPro" id="IPR057326">
    <property type="entry name" value="KR_dom"/>
</dbReference>
<dbReference type="SMART" id="SM00825">
    <property type="entry name" value="PKS_KS"/>
    <property type="match status" value="1"/>
</dbReference>
<dbReference type="SUPFAM" id="SSF47336">
    <property type="entry name" value="ACP-like"/>
    <property type="match status" value="1"/>
</dbReference>
<dbReference type="Pfam" id="PF14765">
    <property type="entry name" value="PS-DH"/>
    <property type="match status" value="1"/>
</dbReference>
<feature type="domain" description="Carrier" evidence="9">
    <location>
        <begin position="2522"/>
        <end position="2599"/>
    </location>
</feature>
<evidence type="ECO:0000259" key="10">
    <source>
        <dbReference type="PROSITE" id="PS52004"/>
    </source>
</evidence>
<dbReference type="PROSITE" id="PS00012">
    <property type="entry name" value="PHOSPHOPANTETHEINE"/>
    <property type="match status" value="1"/>
</dbReference>
<keyword evidence="6" id="KW-0511">Multifunctional enzyme</keyword>
<feature type="domain" description="PKS/mFAS DH" evidence="11">
    <location>
        <begin position="949"/>
        <end position="1261"/>
    </location>
</feature>
<dbReference type="Gene3D" id="3.40.50.150">
    <property type="entry name" value="Vaccinia Virus protein VP39"/>
    <property type="match status" value="1"/>
</dbReference>
<dbReference type="InterPro" id="IPR029063">
    <property type="entry name" value="SAM-dependent_MTases_sf"/>
</dbReference>
<reference evidence="12 13" key="1">
    <citation type="submission" date="2023-01" db="EMBL/GenBank/DDBJ databases">
        <title>Analysis of 21 Apiospora genomes using comparative genomics revels a genus with tremendous synthesis potential of carbohydrate active enzymes and secondary metabolites.</title>
        <authorList>
            <person name="Sorensen T."/>
        </authorList>
    </citation>
    <scope>NUCLEOTIDE SEQUENCE [LARGE SCALE GENOMIC DNA]</scope>
    <source>
        <strain evidence="12 13">CBS 83171</strain>
    </source>
</reference>
<dbReference type="SUPFAM" id="SSF53335">
    <property type="entry name" value="S-adenosyl-L-methionine-dependent methyltransferases"/>
    <property type="match status" value="1"/>
</dbReference>
<evidence type="ECO:0000256" key="8">
    <source>
        <dbReference type="PROSITE-ProRule" id="PRU01363"/>
    </source>
</evidence>
<dbReference type="InterPro" id="IPR006162">
    <property type="entry name" value="Ppantetheine_attach_site"/>
</dbReference>
<keyword evidence="2" id="KW-0597">Phosphoprotein</keyword>
<feature type="region of interest" description="C-terminal hotdog fold" evidence="8">
    <location>
        <begin position="1105"/>
        <end position="1261"/>
    </location>
</feature>
<proteinExistence type="predicted"/>
<dbReference type="InterPro" id="IPR014031">
    <property type="entry name" value="Ketoacyl_synth_C"/>
</dbReference>
<dbReference type="Pfam" id="PF21089">
    <property type="entry name" value="PKS_DH_N"/>
    <property type="match status" value="1"/>
</dbReference>
<evidence type="ECO:0000256" key="6">
    <source>
        <dbReference type="ARBA" id="ARBA00023268"/>
    </source>
</evidence>
<dbReference type="SMART" id="SM00829">
    <property type="entry name" value="PKS_ER"/>
    <property type="match status" value="1"/>
</dbReference>
<dbReference type="InterPro" id="IPR013968">
    <property type="entry name" value="PKS_KR"/>
</dbReference>
<dbReference type="PANTHER" id="PTHR43775:SF29">
    <property type="entry name" value="ASPERFURANONE POLYKETIDE SYNTHASE AFOG-RELATED"/>
    <property type="match status" value="1"/>
</dbReference>
<evidence type="ECO:0000256" key="7">
    <source>
        <dbReference type="ARBA" id="ARBA00023315"/>
    </source>
</evidence>
<keyword evidence="4" id="KW-0521">NADP</keyword>
<dbReference type="Pfam" id="PF00109">
    <property type="entry name" value="ketoacyl-synt"/>
    <property type="match status" value="1"/>
</dbReference>
<keyword evidence="5" id="KW-0560">Oxidoreductase</keyword>
<dbReference type="Pfam" id="PF23114">
    <property type="entry name" value="NAD-bd_HRPKS_sdrA"/>
    <property type="match status" value="1"/>
</dbReference>
<evidence type="ECO:0000256" key="4">
    <source>
        <dbReference type="ARBA" id="ARBA00022857"/>
    </source>
</evidence>
<dbReference type="Proteomes" id="UP001446871">
    <property type="component" value="Unassembled WGS sequence"/>
</dbReference>
<dbReference type="SUPFAM" id="SSF51735">
    <property type="entry name" value="NAD(P)-binding Rossmann-fold domains"/>
    <property type="match status" value="2"/>
</dbReference>
<dbReference type="Pfam" id="PF00698">
    <property type="entry name" value="Acyl_transf_1"/>
    <property type="match status" value="1"/>
</dbReference>
<dbReference type="InterPro" id="IPR020841">
    <property type="entry name" value="PKS_Beta-ketoAc_synthase_dom"/>
</dbReference>
<keyword evidence="3" id="KW-0808">Transferase</keyword>
<dbReference type="Pfam" id="PF16197">
    <property type="entry name" value="KAsynt_C_assoc"/>
    <property type="match status" value="1"/>
</dbReference>
<protein>
    <recommendedName>
        <fullName evidence="14">Polyketide synthase</fullName>
    </recommendedName>
</protein>
<dbReference type="SUPFAM" id="SSF50129">
    <property type="entry name" value="GroES-like"/>
    <property type="match status" value="1"/>
</dbReference>
<name>A0ABR1W0R5_9PEZI</name>
<dbReference type="Gene3D" id="1.10.1200.10">
    <property type="entry name" value="ACP-like"/>
    <property type="match status" value="1"/>
</dbReference>
<dbReference type="PROSITE" id="PS52019">
    <property type="entry name" value="PKS_MFAS_DH"/>
    <property type="match status" value="1"/>
</dbReference>
<dbReference type="InterPro" id="IPR016036">
    <property type="entry name" value="Malonyl_transacylase_ACP-bd"/>
</dbReference>
<keyword evidence="1" id="KW-0596">Phosphopantetheine</keyword>
<evidence type="ECO:0008006" key="14">
    <source>
        <dbReference type="Google" id="ProtNLM"/>
    </source>
</evidence>
<dbReference type="InterPro" id="IPR042104">
    <property type="entry name" value="PKS_dehydratase_sf"/>
</dbReference>
<dbReference type="SMART" id="SM00822">
    <property type="entry name" value="PKS_KR"/>
    <property type="match status" value="1"/>
</dbReference>
<dbReference type="SMART" id="SM00823">
    <property type="entry name" value="PKS_PP"/>
    <property type="match status" value="1"/>
</dbReference>
<dbReference type="InterPro" id="IPR016039">
    <property type="entry name" value="Thiolase-like"/>
</dbReference>
<dbReference type="InterPro" id="IPR020843">
    <property type="entry name" value="ER"/>
</dbReference>
<dbReference type="InterPro" id="IPR013154">
    <property type="entry name" value="ADH-like_N"/>
</dbReference>
<dbReference type="InterPro" id="IPR049900">
    <property type="entry name" value="PKS_mFAS_DH"/>
</dbReference>
<feature type="active site" description="Proton acceptor; for dehydratase activity" evidence="8">
    <location>
        <position position="981"/>
    </location>
</feature>
<dbReference type="InterPro" id="IPR050091">
    <property type="entry name" value="PKS_NRPS_Biosynth_Enz"/>
</dbReference>
<dbReference type="Pfam" id="PF13602">
    <property type="entry name" value="ADH_zinc_N_2"/>
    <property type="match status" value="1"/>
</dbReference>
<feature type="active site" description="Proton donor; for dehydratase activity" evidence="8">
    <location>
        <position position="1172"/>
    </location>
</feature>
<dbReference type="InterPro" id="IPR013217">
    <property type="entry name" value="Methyltransf_12"/>
</dbReference>
<accession>A0ABR1W0R5</accession>
<dbReference type="SUPFAM" id="SSF52151">
    <property type="entry name" value="FabD/lysophospholipase-like"/>
    <property type="match status" value="1"/>
</dbReference>
<dbReference type="Gene3D" id="3.10.129.110">
    <property type="entry name" value="Polyketide synthase dehydratase"/>
    <property type="match status" value="1"/>
</dbReference>
<dbReference type="Gene3D" id="3.40.366.10">
    <property type="entry name" value="Malonyl-Coenzyme A Acyl Carrier Protein, domain 2"/>
    <property type="match status" value="1"/>
</dbReference>
<comment type="caution">
    <text evidence="12">The sequence shown here is derived from an EMBL/GenBank/DDBJ whole genome shotgun (WGS) entry which is preliminary data.</text>
</comment>
<dbReference type="InterPro" id="IPR014030">
    <property type="entry name" value="Ketoacyl_synth_N"/>
</dbReference>
<dbReference type="Pfam" id="PF08240">
    <property type="entry name" value="ADH_N"/>
    <property type="match status" value="1"/>
</dbReference>
<evidence type="ECO:0000256" key="1">
    <source>
        <dbReference type="ARBA" id="ARBA00022450"/>
    </source>
</evidence>
<dbReference type="InterPro" id="IPR016035">
    <property type="entry name" value="Acyl_Trfase/lysoPLipase"/>
</dbReference>
<evidence type="ECO:0000256" key="3">
    <source>
        <dbReference type="ARBA" id="ARBA00022679"/>
    </source>
</evidence>
<dbReference type="InterPro" id="IPR011032">
    <property type="entry name" value="GroES-like_sf"/>
</dbReference>
<keyword evidence="13" id="KW-1185">Reference proteome</keyword>
<evidence type="ECO:0000256" key="2">
    <source>
        <dbReference type="ARBA" id="ARBA00022553"/>
    </source>
</evidence>
<dbReference type="InterPro" id="IPR001227">
    <property type="entry name" value="Ac_transferase_dom_sf"/>
</dbReference>
<dbReference type="Gene3D" id="3.40.47.10">
    <property type="match status" value="1"/>
</dbReference>
<dbReference type="InterPro" id="IPR049552">
    <property type="entry name" value="PKS_DH_N"/>
</dbReference>
<dbReference type="SMART" id="SM00826">
    <property type="entry name" value="PKS_DH"/>
    <property type="match status" value="1"/>
</dbReference>
<evidence type="ECO:0000259" key="9">
    <source>
        <dbReference type="PROSITE" id="PS50075"/>
    </source>
</evidence>
<dbReference type="InterPro" id="IPR020806">
    <property type="entry name" value="PKS_PP-bd"/>
</dbReference>
<feature type="domain" description="Ketosynthase family 3 (KS3)" evidence="10">
    <location>
        <begin position="10"/>
        <end position="436"/>
    </location>
</feature>
<dbReference type="PANTHER" id="PTHR43775">
    <property type="entry name" value="FATTY ACID SYNTHASE"/>
    <property type="match status" value="1"/>
</dbReference>
<dbReference type="InterPro" id="IPR009081">
    <property type="entry name" value="PP-bd_ACP"/>
</dbReference>
<dbReference type="SUPFAM" id="SSF55048">
    <property type="entry name" value="Probable ACP-binding domain of malonyl-CoA ACP transacylase"/>
    <property type="match status" value="1"/>
</dbReference>
<dbReference type="InterPro" id="IPR032821">
    <property type="entry name" value="PKS_assoc"/>
</dbReference>
<dbReference type="Gene3D" id="3.90.180.10">
    <property type="entry name" value="Medium-chain alcohol dehydrogenases, catalytic domain"/>
    <property type="match status" value="1"/>
</dbReference>
<evidence type="ECO:0000313" key="12">
    <source>
        <dbReference type="EMBL" id="KAK8077086.1"/>
    </source>
</evidence>
<organism evidence="12 13">
    <name type="scientific">Apiospora saccharicola</name>
    <dbReference type="NCBI Taxonomy" id="335842"/>
    <lineage>
        <taxon>Eukaryota</taxon>
        <taxon>Fungi</taxon>
        <taxon>Dikarya</taxon>
        <taxon>Ascomycota</taxon>
        <taxon>Pezizomycotina</taxon>
        <taxon>Sordariomycetes</taxon>
        <taxon>Xylariomycetidae</taxon>
        <taxon>Amphisphaeriales</taxon>
        <taxon>Apiosporaceae</taxon>
        <taxon>Apiospora</taxon>
    </lineage>
</organism>
<dbReference type="Gene3D" id="3.30.70.3290">
    <property type="match status" value="1"/>
</dbReference>
<dbReference type="InterPro" id="IPR020807">
    <property type="entry name" value="PKS_DH"/>
</dbReference>
<dbReference type="InterPro" id="IPR014043">
    <property type="entry name" value="Acyl_transferase_dom"/>
</dbReference>
<dbReference type="PROSITE" id="PS52004">
    <property type="entry name" value="KS3_2"/>
    <property type="match status" value="1"/>
</dbReference>
<dbReference type="InterPro" id="IPR036291">
    <property type="entry name" value="NAD(P)-bd_dom_sf"/>
</dbReference>
<dbReference type="Pfam" id="PF08242">
    <property type="entry name" value="Methyltransf_12"/>
    <property type="match status" value="1"/>
</dbReference>
<dbReference type="PROSITE" id="PS50075">
    <property type="entry name" value="CARRIER"/>
    <property type="match status" value="1"/>
</dbReference>
<dbReference type="CDD" id="cd05195">
    <property type="entry name" value="enoyl_red"/>
    <property type="match status" value="1"/>
</dbReference>
<dbReference type="Pfam" id="PF02801">
    <property type="entry name" value="Ketoacyl-synt_C"/>
    <property type="match status" value="1"/>
</dbReference>
<dbReference type="InterPro" id="IPR036736">
    <property type="entry name" value="ACP-like_sf"/>
</dbReference>
<dbReference type="InterPro" id="IPR056501">
    <property type="entry name" value="NAD-bd_HRPKS_sdrA"/>
</dbReference>
<keyword evidence="7" id="KW-0012">Acyltransferase</keyword>
<dbReference type="SMART" id="SM00827">
    <property type="entry name" value="PKS_AT"/>
    <property type="match status" value="1"/>
</dbReference>
<dbReference type="Pfam" id="PF08659">
    <property type="entry name" value="KR"/>
    <property type="match status" value="1"/>
</dbReference>
<dbReference type="Gene3D" id="3.40.50.720">
    <property type="entry name" value="NAD(P)-binding Rossmann-like Domain"/>
    <property type="match status" value="2"/>
</dbReference>